<dbReference type="Proteomes" id="UP000442619">
    <property type="component" value="Unassembled WGS sequence"/>
</dbReference>
<dbReference type="EMBL" id="VUNM01000002">
    <property type="protein sequence ID" value="MST88236.1"/>
    <property type="molecule type" value="Genomic_DNA"/>
</dbReference>
<protein>
    <submittedName>
        <fullName evidence="3">ABC transporter substrate-binding protein</fullName>
    </submittedName>
</protein>
<dbReference type="PROSITE" id="PS50983">
    <property type="entry name" value="FE_B12_PBP"/>
    <property type="match status" value="1"/>
</dbReference>
<evidence type="ECO:0000313" key="4">
    <source>
        <dbReference type="Proteomes" id="UP000442619"/>
    </source>
</evidence>
<keyword evidence="4" id="KW-1185">Reference proteome</keyword>
<dbReference type="RefSeq" id="WP_154514183.1">
    <property type="nucleotide sequence ID" value="NZ_JAXFJJ010000017.1"/>
</dbReference>
<feature type="domain" description="Fe/B12 periplasmic-binding" evidence="2">
    <location>
        <begin position="33"/>
        <end position="281"/>
    </location>
</feature>
<gene>
    <name evidence="3" type="ORF">FYJ79_01265</name>
</gene>
<proteinExistence type="inferred from homology"/>
<evidence type="ECO:0000313" key="3">
    <source>
        <dbReference type="EMBL" id="MST88236.1"/>
    </source>
</evidence>
<reference evidence="3 4" key="1">
    <citation type="submission" date="2019-08" db="EMBL/GenBank/DDBJ databases">
        <title>In-depth cultivation of the pig gut microbiome towards novel bacterial diversity and tailored functional studies.</title>
        <authorList>
            <person name="Wylensek D."/>
            <person name="Hitch T.C.A."/>
            <person name="Clavel T."/>
        </authorList>
    </citation>
    <scope>NUCLEOTIDE SEQUENCE [LARGE SCALE GENOMIC DNA]</scope>
    <source>
        <strain evidence="3 4">CA-Schmier-601-WT-3</strain>
    </source>
</reference>
<dbReference type="PANTHER" id="PTHR30535">
    <property type="entry name" value="VITAMIN B12-BINDING PROTEIN"/>
    <property type="match status" value="1"/>
</dbReference>
<dbReference type="Pfam" id="PF01497">
    <property type="entry name" value="Peripla_BP_2"/>
    <property type="match status" value="1"/>
</dbReference>
<dbReference type="SUPFAM" id="SSF53807">
    <property type="entry name" value="Helical backbone' metal receptor"/>
    <property type="match status" value="1"/>
</dbReference>
<dbReference type="GO" id="GO:0071281">
    <property type="term" value="P:cellular response to iron ion"/>
    <property type="evidence" value="ECO:0007669"/>
    <property type="project" value="TreeGrafter"/>
</dbReference>
<organism evidence="3 4">
    <name type="scientific">Sharpea porci</name>
    <dbReference type="NCBI Taxonomy" id="2652286"/>
    <lineage>
        <taxon>Bacteria</taxon>
        <taxon>Bacillati</taxon>
        <taxon>Bacillota</taxon>
        <taxon>Erysipelotrichia</taxon>
        <taxon>Erysipelotrichales</taxon>
        <taxon>Coprobacillaceae</taxon>
        <taxon>Sharpea</taxon>
    </lineage>
</organism>
<sequence>MRKTRIYTFVLICALMLTGCTKPKSTPKTSLQNVIACSKSLGEMWQLSGGKLAGITDDGKELGKNIKVVGTLMRPSVEKIIAMKPSLVLITGDIPTQQKVKKALTDASINVKTVNVDDFQDYDRYMKEFTKMNKREDLYQKNVVDVKKRIQVLKEKVNFKKQSYLMIRVSSMKNKVLKNDYFGCEIVNDMNMVNIAQDDRALDDINVEEIMKKNPDYIFVVYQGEEKQAQEAYNKIASMPGWDQLSALKKNHVKVLPKNYFQFKPNAKWDQAYQYLYDYLA</sequence>
<accession>A0A844FRM8</accession>
<dbReference type="AlphaFoldDB" id="A0A844FRM8"/>
<evidence type="ECO:0000259" key="2">
    <source>
        <dbReference type="PROSITE" id="PS50983"/>
    </source>
</evidence>
<evidence type="ECO:0000256" key="1">
    <source>
        <dbReference type="ARBA" id="ARBA00008814"/>
    </source>
</evidence>
<dbReference type="PROSITE" id="PS51257">
    <property type="entry name" value="PROKAR_LIPOPROTEIN"/>
    <property type="match status" value="1"/>
</dbReference>
<dbReference type="Gene3D" id="3.40.50.1980">
    <property type="entry name" value="Nitrogenase molybdenum iron protein domain"/>
    <property type="match status" value="2"/>
</dbReference>
<dbReference type="InterPro" id="IPR002491">
    <property type="entry name" value="ABC_transptr_periplasmic_BD"/>
</dbReference>
<comment type="caution">
    <text evidence="3">The sequence shown here is derived from an EMBL/GenBank/DDBJ whole genome shotgun (WGS) entry which is preliminary data.</text>
</comment>
<dbReference type="PANTHER" id="PTHR30535:SF34">
    <property type="entry name" value="MOLYBDATE-BINDING PROTEIN MOLA"/>
    <property type="match status" value="1"/>
</dbReference>
<name>A0A844FRM8_9FIRM</name>
<comment type="similarity">
    <text evidence="1">Belongs to the bacterial solute-binding protein 8 family.</text>
</comment>
<dbReference type="InterPro" id="IPR050902">
    <property type="entry name" value="ABC_Transporter_SBP"/>
</dbReference>